<dbReference type="EMBL" id="DVGK01000046">
    <property type="protein sequence ID" value="HIR13068.1"/>
    <property type="molecule type" value="Genomic_DNA"/>
</dbReference>
<comment type="caution">
    <text evidence="1">The sequence shown here is derived from an EMBL/GenBank/DDBJ whole genome shotgun (WGS) entry which is preliminary data.</text>
</comment>
<dbReference type="Gene3D" id="3.40.50.300">
    <property type="entry name" value="P-loop containing nucleotide triphosphate hydrolases"/>
    <property type="match status" value="1"/>
</dbReference>
<dbReference type="SUPFAM" id="SSF52540">
    <property type="entry name" value="P-loop containing nucleoside triphosphate hydrolases"/>
    <property type="match status" value="1"/>
</dbReference>
<sequence length="341" mass="38717">MKKSIFAVCDLEASYACSLMDYLNEKKSTPFEVQAFTNVESLIAFARKTPLEILLISTRAMCNEIRELPVNRIIILSEGEVLQDLEEYPFVYKYQSSDALVSEVMEYYSAGESQAQIFPMISKKTKVLGVYSPAGRTGKTCFALALGEILAETKQVLYINFEEFSGFEELFGVRYRADLSDLIYFARQKEGSMVYKLNSVIQTFHELSYIPPALSPADIRDVTGQEWLSFLGEILAYCEYDVVILDLSGQVDELFQILGACHKIYMPVQEDRISAAKTAQFYKLAGMLEMEGLEEKIIRLHLPNQPLSKEGGDLTQQLVWGEMGGFVRKLLWEEEHGNEQQ</sequence>
<dbReference type="AlphaFoldDB" id="A0A9D1AAP6"/>
<dbReference type="Gene3D" id="3.40.50.10850">
    <property type="entry name" value="Ntrc-like two-domain protein"/>
    <property type="match status" value="1"/>
</dbReference>
<proteinExistence type="predicted"/>
<evidence type="ECO:0000313" key="2">
    <source>
        <dbReference type="Proteomes" id="UP000886757"/>
    </source>
</evidence>
<reference evidence="1" key="2">
    <citation type="journal article" date="2021" name="PeerJ">
        <title>Extensive microbial diversity within the chicken gut microbiome revealed by metagenomics and culture.</title>
        <authorList>
            <person name="Gilroy R."/>
            <person name="Ravi A."/>
            <person name="Getino M."/>
            <person name="Pursley I."/>
            <person name="Horton D.L."/>
            <person name="Alikhan N.F."/>
            <person name="Baker D."/>
            <person name="Gharbi K."/>
            <person name="Hall N."/>
            <person name="Watson M."/>
            <person name="Adriaenssens E.M."/>
            <person name="Foster-Nyarko E."/>
            <person name="Jarju S."/>
            <person name="Secka A."/>
            <person name="Antonio M."/>
            <person name="Oren A."/>
            <person name="Chaudhuri R.R."/>
            <person name="La Ragione R."/>
            <person name="Hildebrand F."/>
            <person name="Pallen M.J."/>
        </authorList>
    </citation>
    <scope>NUCLEOTIDE SEQUENCE</scope>
    <source>
        <strain evidence="1">ChiSjej4B22-8148</strain>
    </source>
</reference>
<protein>
    <submittedName>
        <fullName evidence="1">Uncharacterized protein</fullName>
    </submittedName>
</protein>
<gene>
    <name evidence="1" type="ORF">IAB31_03980</name>
</gene>
<organism evidence="1 2">
    <name type="scientific">Candidatus Choladousia intestinavium</name>
    <dbReference type="NCBI Taxonomy" id="2840727"/>
    <lineage>
        <taxon>Bacteria</taxon>
        <taxon>Bacillati</taxon>
        <taxon>Bacillota</taxon>
        <taxon>Clostridia</taxon>
        <taxon>Lachnospirales</taxon>
        <taxon>Lachnospiraceae</taxon>
        <taxon>Lachnospiraceae incertae sedis</taxon>
        <taxon>Candidatus Choladousia</taxon>
    </lineage>
</organism>
<evidence type="ECO:0000313" key="1">
    <source>
        <dbReference type="EMBL" id="HIR13068.1"/>
    </source>
</evidence>
<reference evidence="1" key="1">
    <citation type="submission" date="2020-10" db="EMBL/GenBank/DDBJ databases">
        <authorList>
            <person name="Gilroy R."/>
        </authorList>
    </citation>
    <scope>NUCLEOTIDE SEQUENCE</scope>
    <source>
        <strain evidence="1">ChiSjej4B22-8148</strain>
    </source>
</reference>
<dbReference type="InterPro" id="IPR027417">
    <property type="entry name" value="P-loop_NTPase"/>
</dbReference>
<name>A0A9D1AAP6_9FIRM</name>
<dbReference type="Proteomes" id="UP000886757">
    <property type="component" value="Unassembled WGS sequence"/>
</dbReference>
<accession>A0A9D1AAP6</accession>